<evidence type="ECO:0000313" key="3">
    <source>
        <dbReference type="Proteomes" id="UP000286100"/>
    </source>
</evidence>
<dbReference type="RefSeq" id="WP_119759962.1">
    <property type="nucleotide sequence ID" value="NZ_QYUM01000002.1"/>
</dbReference>
<comment type="similarity">
    <text evidence="1">Belongs to the enoyl-CoA hydratase/isomerase family.</text>
</comment>
<dbReference type="InterPro" id="IPR001753">
    <property type="entry name" value="Enoyl-CoA_hydra/iso"/>
</dbReference>
<dbReference type="Gene3D" id="3.90.226.10">
    <property type="entry name" value="2-enoyl-CoA Hydratase, Chain A, domain 1"/>
    <property type="match status" value="1"/>
</dbReference>
<protein>
    <submittedName>
        <fullName evidence="2">Enoyl-CoA hydratase/isomerase family protein</fullName>
    </submittedName>
</protein>
<keyword evidence="3" id="KW-1185">Reference proteome</keyword>
<dbReference type="InterPro" id="IPR029045">
    <property type="entry name" value="ClpP/crotonase-like_dom_sf"/>
</dbReference>
<sequence length="263" mass="28473">MTTDLPDDVLLVTREGPVTIATLNRPHRRNALTRDLRDALQAFFEERRRDSDCRVVILRGAGDHFCVGLDIVAVTEGDSMIDDLDRGDWALTDLLRAMRACPQPIIVLANGSVAGGGLVFALTADIILANESAFFCTAFINLGLSGTELGVSWRLQRTLGLSLARELVFTAGRLDATCALAQGLVSRVVPDADLEAAGLAMAQQIANATQDALRLTKRNLDLALQSPTVETAYELEERAQMRRASTGILKTALSDFAARHGKR</sequence>
<organism evidence="2 3">
    <name type="scientific">Sphingomonas cavernae</name>
    <dbReference type="NCBI Taxonomy" id="2320861"/>
    <lineage>
        <taxon>Bacteria</taxon>
        <taxon>Pseudomonadati</taxon>
        <taxon>Pseudomonadota</taxon>
        <taxon>Alphaproteobacteria</taxon>
        <taxon>Sphingomonadales</taxon>
        <taxon>Sphingomonadaceae</taxon>
        <taxon>Sphingomonas</taxon>
    </lineage>
</organism>
<dbReference type="Pfam" id="PF00378">
    <property type="entry name" value="ECH_1"/>
    <property type="match status" value="1"/>
</dbReference>
<name>A0A418WQT9_9SPHN</name>
<dbReference type="OrthoDB" id="9777711at2"/>
<dbReference type="PANTHER" id="PTHR43802:SF1">
    <property type="entry name" value="IP11341P-RELATED"/>
    <property type="match status" value="1"/>
</dbReference>
<dbReference type="GO" id="GO:0016853">
    <property type="term" value="F:isomerase activity"/>
    <property type="evidence" value="ECO:0007669"/>
    <property type="project" value="UniProtKB-KW"/>
</dbReference>
<accession>A0A418WQT9</accession>
<gene>
    <name evidence="2" type="ORF">D3876_04720</name>
</gene>
<dbReference type="EMBL" id="QYUM01000002">
    <property type="protein sequence ID" value="RJF93620.1"/>
    <property type="molecule type" value="Genomic_DNA"/>
</dbReference>
<proteinExistence type="inferred from homology"/>
<reference evidence="2 3" key="1">
    <citation type="submission" date="2018-09" db="EMBL/GenBank/DDBJ databases">
        <authorList>
            <person name="Zhu H."/>
        </authorList>
    </citation>
    <scope>NUCLEOTIDE SEQUENCE [LARGE SCALE GENOMIC DNA]</scope>
    <source>
        <strain evidence="2 3">K2R01-6</strain>
    </source>
</reference>
<evidence type="ECO:0000256" key="1">
    <source>
        <dbReference type="ARBA" id="ARBA00005254"/>
    </source>
</evidence>
<dbReference type="CDD" id="cd06558">
    <property type="entry name" value="crotonase-like"/>
    <property type="match status" value="1"/>
</dbReference>
<comment type="caution">
    <text evidence="2">The sequence shown here is derived from an EMBL/GenBank/DDBJ whole genome shotgun (WGS) entry which is preliminary data.</text>
</comment>
<dbReference type="PANTHER" id="PTHR43802">
    <property type="entry name" value="ENOYL-COA HYDRATASE"/>
    <property type="match status" value="1"/>
</dbReference>
<keyword evidence="2" id="KW-0413">Isomerase</keyword>
<evidence type="ECO:0000313" key="2">
    <source>
        <dbReference type="EMBL" id="RJF93620.1"/>
    </source>
</evidence>
<dbReference type="SUPFAM" id="SSF52096">
    <property type="entry name" value="ClpP/crotonase"/>
    <property type="match status" value="1"/>
</dbReference>
<dbReference type="AlphaFoldDB" id="A0A418WQT9"/>
<dbReference type="Proteomes" id="UP000286100">
    <property type="component" value="Unassembled WGS sequence"/>
</dbReference>